<evidence type="ECO:0000313" key="1">
    <source>
        <dbReference type="EMBL" id="KAJ9126111.1"/>
    </source>
</evidence>
<evidence type="ECO:0000313" key="2">
    <source>
        <dbReference type="Proteomes" id="UP001234202"/>
    </source>
</evidence>
<dbReference type="Proteomes" id="UP001234202">
    <property type="component" value="Unassembled WGS sequence"/>
</dbReference>
<protein>
    <submittedName>
        <fullName evidence="1">Uncharacterized protein</fullName>
    </submittedName>
</protein>
<proteinExistence type="predicted"/>
<accession>A0ACC2XR34</accession>
<comment type="caution">
    <text evidence="1">The sequence shown here is derived from an EMBL/GenBank/DDBJ whole genome shotgun (WGS) entry which is preliminary data.</text>
</comment>
<sequence>MQSNISSAAVGRPHAHRAMSSSAAFSPYNDPLRRQVFQGQASNPIGQPSSIREGSYPEAIGSARLDGQVVSPPPSGSSYGDHFDIASKERSRERNERQQLQHSLSGSTPTRLPAPTEESPALDRFRGRFDAGNASGSPVENSTSPFARSGLGFGGQLANSGGRPSFGITSSAIANASTFANSGQSDREAHRLHDGAPMGFQNGFLNVPMPGASMRSCSFTMGQKESPPSLALSGLRPTLGSGLIPMPMSTISQHTETRNPNSAFGNPNGPTSPWGASTSPYGRDAFGSPGTRVPHDEDVTPTNGPDIWHQQRQAESERDRRTHADLANSLQAVLGDLQEQNAADNQVHPVGNGVGGVYPNGNAHGNTDGHGNAHANGHDIGNGNGLNMRSGASSRRHSVSVVAGPSARTRGFGLAGFGFSDVNNTNVVHRHGPVHQAERESIYPQPFGGTNGRFRAGDQPQFETLGSKNLGGYTDDDLLAHGVSNQLSLRLDGNPLSTGFSSSTAVPIGHVASPTAHLLNSYHSNGLAPGSNYGISPSSREHLSRTLSQSSGSPQNHNAEPYTQGSAPGPGSVGSPQLWAGPLDRFRNGNNLGSPGSEWSTNTRDANGMSGIAARDVSRFGSMAPGFAALDSMGQTGHRGVRPQTGGFVAAPAHPGQMPQGAAYSNGPGHIAGPQQPTSRNNGPSFVQQRAPGPSTNMHGAFQPVNARGPAGMGVSRAPMPPYGIAGHPLSPTDPRFAPSYAAGPPSVLYRQPSGQGNGYRNGFTAPVGGAHGPSPFVSPMAAVSGLSTNSDELGKGVPLDRIPAHTKLYIVEFKEGRTDLFYAQNPQHIYQEGDVVIVEADRGTDLGTVVNASVSLASVMAFVEARKEATAQAPSPQQQAQAMAQLGRLQTQLGGIDVGHADPAETEAVRGLNKEILPKGIFYKATDLDLE</sequence>
<reference evidence="1" key="1">
    <citation type="submission" date="2023-04" db="EMBL/GenBank/DDBJ databases">
        <title>Draft Genome sequencing of Naganishia species isolated from polar environments using Oxford Nanopore Technology.</title>
        <authorList>
            <person name="Leo P."/>
            <person name="Venkateswaran K."/>
        </authorList>
    </citation>
    <scope>NUCLEOTIDE SEQUENCE</scope>
    <source>
        <strain evidence="1">DBVPG 5303</strain>
    </source>
</reference>
<name>A0ACC2XR34_9TREE</name>
<gene>
    <name evidence="1" type="ORF">QFC24_002383</name>
</gene>
<dbReference type="EMBL" id="JASBWV010000006">
    <property type="protein sequence ID" value="KAJ9126111.1"/>
    <property type="molecule type" value="Genomic_DNA"/>
</dbReference>
<organism evidence="1 2">
    <name type="scientific">Naganishia onofrii</name>
    <dbReference type="NCBI Taxonomy" id="1851511"/>
    <lineage>
        <taxon>Eukaryota</taxon>
        <taxon>Fungi</taxon>
        <taxon>Dikarya</taxon>
        <taxon>Basidiomycota</taxon>
        <taxon>Agaricomycotina</taxon>
        <taxon>Tremellomycetes</taxon>
        <taxon>Filobasidiales</taxon>
        <taxon>Filobasidiaceae</taxon>
        <taxon>Naganishia</taxon>
    </lineage>
</organism>
<keyword evidence="2" id="KW-1185">Reference proteome</keyword>